<dbReference type="STRING" id="445710.ATSB10_04790"/>
<keyword evidence="2" id="KW-1185">Reference proteome</keyword>
<dbReference type="EMBL" id="CP014841">
    <property type="protein sequence ID" value="AND67933.1"/>
    <property type="molecule type" value="Genomic_DNA"/>
</dbReference>
<dbReference type="AlphaFoldDB" id="A0A160MXE9"/>
<evidence type="ECO:0000313" key="2">
    <source>
        <dbReference type="Proteomes" id="UP000077255"/>
    </source>
</evidence>
<accession>A0A160MXE9</accession>
<organism evidence="1 2">
    <name type="scientific">Dyella thiooxydans</name>
    <dbReference type="NCBI Taxonomy" id="445710"/>
    <lineage>
        <taxon>Bacteria</taxon>
        <taxon>Pseudomonadati</taxon>
        <taxon>Pseudomonadota</taxon>
        <taxon>Gammaproteobacteria</taxon>
        <taxon>Lysobacterales</taxon>
        <taxon>Rhodanobacteraceae</taxon>
        <taxon>Dyella</taxon>
    </lineage>
</organism>
<gene>
    <name evidence="1" type="ORF">ATSB10_04790</name>
</gene>
<protein>
    <submittedName>
        <fullName evidence="1">Uncharacterized protein</fullName>
    </submittedName>
</protein>
<evidence type="ECO:0000313" key="1">
    <source>
        <dbReference type="EMBL" id="AND67933.1"/>
    </source>
</evidence>
<dbReference type="RefSeq" id="WP_063670243.1">
    <property type="nucleotide sequence ID" value="NZ_CP014841.1"/>
</dbReference>
<name>A0A160MXE9_9GAMM</name>
<reference evidence="1 2" key="1">
    <citation type="submission" date="2016-02" db="EMBL/GenBank/DDBJ databases">
        <title>Complete genome sequencing and analysis of ATSB10, Dyella thiooxydans isolated from rhizosphere soil of sunflower (Helianthus annuus L.).</title>
        <authorList>
            <person name="Lee Y."/>
            <person name="Hwangbo K."/>
            <person name="Chung H."/>
            <person name="Yoo J."/>
            <person name="Kim K.Y."/>
            <person name="Sa T.M."/>
            <person name="Um Y."/>
            <person name="Madhaiyan M."/>
        </authorList>
    </citation>
    <scope>NUCLEOTIDE SEQUENCE [LARGE SCALE GENOMIC DNA]</scope>
    <source>
        <strain evidence="1 2">ATSB10</strain>
    </source>
</reference>
<dbReference type="Proteomes" id="UP000077255">
    <property type="component" value="Chromosome"/>
</dbReference>
<dbReference type="OrthoDB" id="5931626at2"/>
<dbReference type="PATRIC" id="fig|445710.3.peg.475"/>
<sequence>MSAHPRIALHPMGAEPLRQALADVRAPHLPQSQMSDHYATGNRALHDALQAKVAHLVEALGPQLRMPRPHWHGARADVLALDLAFVEHPRQPFELAWVEIQAFTSMLPTFHTLHQAQRRLHRLDRHWLPHDPVPHGSDWVGHLRCWVAPKPATVLIEDRPRQRPTWPDLDAARHWWQVAVHDWSELLPAHGLLYHPGTARHFGHVWNRLILSDLDRFDRRRAEGTLMAADRVSWHSHPAWYEGIHKGSLADVVLAEHEACHWVEASPLCANGWQAADRWVAKAVGGHSGSGLLLAPTAEQLAALPTPRQWIVQNRFRQTPIGAHPQTGQPLFGEVRCMLGLADDRPPWVMAWILRLSTNGIATLTGRQTVPGEGMTMLYFDRSAA</sequence>
<dbReference type="KEGG" id="dtx:ATSB10_04790"/>
<proteinExistence type="predicted"/>